<gene>
    <name evidence="8" type="primary">fliD</name>
    <name evidence="8" type="ORF">GCM10007043_05420</name>
</gene>
<evidence type="ECO:0000313" key="8">
    <source>
        <dbReference type="EMBL" id="GGJ94586.1"/>
    </source>
</evidence>
<evidence type="ECO:0000256" key="1">
    <source>
        <dbReference type="ARBA" id="ARBA00009764"/>
    </source>
</evidence>
<keyword evidence="9" id="KW-1185">Reference proteome</keyword>
<keyword evidence="5" id="KW-0964">Secreted</keyword>
<dbReference type="PANTHER" id="PTHR30288:SF0">
    <property type="entry name" value="FLAGELLAR HOOK-ASSOCIATED PROTEIN 2"/>
    <property type="match status" value="1"/>
</dbReference>
<reference evidence="8" key="1">
    <citation type="journal article" date="2014" name="Int. J. Syst. Evol. Microbiol.">
        <title>Complete genome sequence of Corynebacterium casei LMG S-19264T (=DSM 44701T), isolated from a smear-ripened cheese.</title>
        <authorList>
            <consortium name="US DOE Joint Genome Institute (JGI-PGF)"/>
            <person name="Walter F."/>
            <person name="Albersmeier A."/>
            <person name="Kalinowski J."/>
            <person name="Ruckert C."/>
        </authorList>
    </citation>
    <scope>NUCLEOTIDE SEQUENCE</scope>
    <source>
        <strain evidence="8">JCM 14719</strain>
    </source>
</reference>
<evidence type="ECO:0000259" key="6">
    <source>
        <dbReference type="Pfam" id="PF02465"/>
    </source>
</evidence>
<sequence length="509" mass="55511">MVMRISGFASGLDIDQIVSDLMKAERIPLTRLEQQRQLVQWQREAYLAVNSQLLKLRNAAFDLKLSSALNLKQIDITGNAGAVSAKATGGAIDGVITVEVKQVATAARTISDTLSWITDPVNDPNKPLAELKDSNNNALWTGTYSITINGVTITGDAGTDSLNTLLHKINTSSAGVTAYYDAANKKISFTAKEAGWVNGPNRDGATITFDDGGSGFLGTVLGVDRINENLKNDAVTAAQKAVVTINGLESEQNTNTLTVNGITITLKAVGTATLTVRTDVDAVVAKIKAFVDTYNETLSLFQTKLTEKRYRDYLPLTEEQKKEMTEEQIKLWEEKARSGLLRGDSVLQALEQSLRSIATAVYNTGSSAVNSLASIGIRSLSYQDNGKLYVDEAKLRQAIETDIEAVKKLFQQNGATEAEKGIAVRLYDRVAQAMKEVTRKAGSDPNVLDSSVLGWQLRDLNARISAWEQKLIDIENKYYRQFTAMEQAISRYNMQAMFLAQRFGGGAQG</sequence>
<comment type="similarity">
    <text evidence="1 5">Belongs to the FliD family.</text>
</comment>
<dbReference type="GO" id="GO:0009421">
    <property type="term" value="C:bacterial-type flagellum filament cap"/>
    <property type="evidence" value="ECO:0007669"/>
    <property type="project" value="InterPro"/>
</dbReference>
<keyword evidence="4 5" id="KW-0975">Bacterial flagellum</keyword>
<evidence type="ECO:0000256" key="5">
    <source>
        <dbReference type="RuleBase" id="RU362066"/>
    </source>
</evidence>
<keyword evidence="8" id="KW-0966">Cell projection</keyword>
<evidence type="ECO:0000256" key="4">
    <source>
        <dbReference type="ARBA" id="ARBA00023143"/>
    </source>
</evidence>
<dbReference type="RefSeq" id="WP_054671707.1">
    <property type="nucleotide sequence ID" value="NZ_BMOF01000006.1"/>
</dbReference>
<dbReference type="Proteomes" id="UP000637720">
    <property type="component" value="Unassembled WGS sequence"/>
</dbReference>
<dbReference type="Pfam" id="PF07195">
    <property type="entry name" value="FliD_C"/>
    <property type="match status" value="1"/>
</dbReference>
<keyword evidence="8" id="KW-0969">Cilium</keyword>
<evidence type="ECO:0000313" key="9">
    <source>
        <dbReference type="Proteomes" id="UP000637720"/>
    </source>
</evidence>
<dbReference type="GO" id="GO:0007155">
    <property type="term" value="P:cell adhesion"/>
    <property type="evidence" value="ECO:0007669"/>
    <property type="project" value="InterPro"/>
</dbReference>
<comment type="caution">
    <text evidence="8">The sequence shown here is derived from an EMBL/GenBank/DDBJ whole genome shotgun (WGS) entry which is preliminary data.</text>
</comment>
<organism evidence="8 9">
    <name type="scientific">Calditerricola satsumensis</name>
    <dbReference type="NCBI Taxonomy" id="373054"/>
    <lineage>
        <taxon>Bacteria</taxon>
        <taxon>Bacillati</taxon>
        <taxon>Bacillota</taxon>
        <taxon>Bacilli</taxon>
        <taxon>Bacillales</taxon>
        <taxon>Bacillaceae</taxon>
        <taxon>Calditerricola</taxon>
    </lineage>
</organism>
<protein>
    <recommendedName>
        <fullName evidence="5">Flagellar hook-associated protein 2</fullName>
        <shortName evidence="5">HAP2</shortName>
    </recommendedName>
    <alternativeName>
        <fullName evidence="5">Flagellar cap protein</fullName>
    </alternativeName>
</protein>
<evidence type="ECO:0000256" key="3">
    <source>
        <dbReference type="ARBA" id="ARBA00023054"/>
    </source>
</evidence>
<dbReference type="Gene3D" id="3.30.70.2120">
    <property type="match status" value="1"/>
</dbReference>
<dbReference type="InterPro" id="IPR040026">
    <property type="entry name" value="FliD"/>
</dbReference>
<evidence type="ECO:0000259" key="7">
    <source>
        <dbReference type="Pfam" id="PF07195"/>
    </source>
</evidence>
<dbReference type="PANTHER" id="PTHR30288">
    <property type="entry name" value="FLAGELLAR CAP/ASSEMBLY PROTEIN FLID"/>
    <property type="match status" value="1"/>
</dbReference>
<evidence type="ECO:0000256" key="2">
    <source>
        <dbReference type="ARBA" id="ARBA00011255"/>
    </source>
</evidence>
<dbReference type="Pfam" id="PF02465">
    <property type="entry name" value="FliD_N"/>
    <property type="match status" value="1"/>
</dbReference>
<reference evidence="8" key="2">
    <citation type="submission" date="2020-09" db="EMBL/GenBank/DDBJ databases">
        <authorList>
            <person name="Sun Q."/>
            <person name="Ohkuma M."/>
        </authorList>
    </citation>
    <scope>NUCLEOTIDE SEQUENCE</scope>
    <source>
        <strain evidence="8">JCM 14719</strain>
    </source>
</reference>
<dbReference type="InterPro" id="IPR010809">
    <property type="entry name" value="FliD_C"/>
</dbReference>
<feature type="domain" description="Flagellar hook-associated protein 2 N-terminal" evidence="6">
    <location>
        <begin position="10"/>
        <end position="107"/>
    </location>
</feature>
<dbReference type="GO" id="GO:0009424">
    <property type="term" value="C:bacterial-type flagellum hook"/>
    <property type="evidence" value="ECO:0007669"/>
    <property type="project" value="UniProtKB-UniRule"/>
</dbReference>
<dbReference type="EMBL" id="BMOF01000006">
    <property type="protein sequence ID" value="GGJ94586.1"/>
    <property type="molecule type" value="Genomic_DNA"/>
</dbReference>
<comment type="subcellular location">
    <subcellularLocation>
        <location evidence="5">Secreted</location>
    </subcellularLocation>
    <subcellularLocation>
        <location evidence="5">Bacterial flagellum</location>
    </subcellularLocation>
</comment>
<dbReference type="GO" id="GO:0005576">
    <property type="term" value="C:extracellular region"/>
    <property type="evidence" value="ECO:0007669"/>
    <property type="project" value="UniProtKB-SubCell"/>
</dbReference>
<dbReference type="GO" id="GO:0071973">
    <property type="term" value="P:bacterial-type flagellum-dependent cell motility"/>
    <property type="evidence" value="ECO:0007669"/>
    <property type="project" value="TreeGrafter"/>
</dbReference>
<feature type="domain" description="Flagellar hook-associated protein 2 C-terminal" evidence="7">
    <location>
        <begin position="238"/>
        <end position="493"/>
    </location>
</feature>
<dbReference type="NCBIfam" id="NF005833">
    <property type="entry name" value="PRK07737.1"/>
    <property type="match status" value="1"/>
</dbReference>
<keyword evidence="3" id="KW-0175">Coiled coil</keyword>
<comment type="function">
    <text evidence="5">Required for morphogenesis and for the elongation of the flagellar filament by facilitating polymerization of the flagellin monomers at the tip of growing filament. Forms a capping structure, which prevents flagellin subunits (transported through the central channel of the flagellum) from leaking out without polymerization at the distal end.</text>
</comment>
<accession>A0A8J3BB40</accession>
<dbReference type="AlphaFoldDB" id="A0A8J3BB40"/>
<comment type="subunit">
    <text evidence="2 5">Homopentamer.</text>
</comment>
<proteinExistence type="inferred from homology"/>
<name>A0A8J3BB40_9BACI</name>
<keyword evidence="8" id="KW-0282">Flagellum</keyword>
<dbReference type="InterPro" id="IPR003481">
    <property type="entry name" value="FliD_N"/>
</dbReference>